<organism evidence="1 2">
    <name type="scientific">Thermospira aquatica</name>
    <dbReference type="NCBI Taxonomy" id="2828656"/>
    <lineage>
        <taxon>Bacteria</taxon>
        <taxon>Pseudomonadati</taxon>
        <taxon>Spirochaetota</taxon>
        <taxon>Spirochaetia</taxon>
        <taxon>Brevinematales</taxon>
        <taxon>Thermospiraceae</taxon>
        <taxon>Thermospira</taxon>
    </lineage>
</organism>
<reference evidence="1" key="1">
    <citation type="submission" date="2021-04" db="EMBL/GenBank/DDBJ databases">
        <authorList>
            <person name="Postec A."/>
        </authorList>
    </citation>
    <scope>NUCLEOTIDE SEQUENCE</scope>
    <source>
        <strain evidence="1">F1F22</strain>
    </source>
</reference>
<keyword evidence="2" id="KW-1185">Reference proteome</keyword>
<dbReference type="AlphaFoldDB" id="A0AAX3BBV0"/>
<protein>
    <submittedName>
        <fullName evidence="1">Uncharacterized protein</fullName>
    </submittedName>
</protein>
<evidence type="ECO:0000313" key="2">
    <source>
        <dbReference type="Proteomes" id="UP001056539"/>
    </source>
</evidence>
<dbReference type="RefSeq" id="WP_271434881.1">
    <property type="nucleotide sequence ID" value="NZ_CP073355.1"/>
</dbReference>
<name>A0AAX3BBV0_9SPIR</name>
<reference evidence="1" key="2">
    <citation type="submission" date="2022-06" db="EMBL/GenBank/DDBJ databases">
        <title>Thermospira aquatica gen. nov., sp. nov.</title>
        <authorList>
            <person name="Ben Ali Gam Z."/>
            <person name="Labat M."/>
        </authorList>
    </citation>
    <scope>NUCLEOTIDE SEQUENCE</scope>
    <source>
        <strain evidence="1">F1F22</strain>
    </source>
</reference>
<accession>A0AAX3BBV0</accession>
<gene>
    <name evidence="1" type="ORF">KDW03_09700</name>
</gene>
<sequence>MTGWIYLFAPPSYTLQNLSSHPPSHSLASSNMRLYHRGLKIDSRLPLFVDDESVWKDINDFFSRTFLIFPSGTFLQVKNTPPQDTTPLLFFTFQKREKKFTLGFSLTGLQDIVLLLSGKPTTTTDIDQLLEEIESWFRASLGRPPRDFDSYVTSLSDHNLQWLLQWLLSQKIVSSMIPFPKRKRSYRWIDEVKYLIHHNLFLHATNLYSKVRILQFYADLRQKQNLEDLHEFLKKSETWHLSIPHFPREIREHFYYNIPSRVTAAYGSFLEEKLFLSWWKDVVSERGLRILLEDREWWISQTMEKRASEAIQFLTSWFTLEAEDVIKKEDMEGVLVTLTSPWQIELIAQEIGVATCLYALKPLEVKQDLLPAMMASLLADIRSGYIYFHEWGDHRIPSSQKAFLTAVYVLRRIGRL</sequence>
<evidence type="ECO:0000313" key="1">
    <source>
        <dbReference type="EMBL" id="URA09747.1"/>
    </source>
</evidence>
<proteinExistence type="predicted"/>
<dbReference type="KEGG" id="taqu:KDW03_09700"/>
<dbReference type="EMBL" id="CP073355">
    <property type="protein sequence ID" value="URA09747.1"/>
    <property type="molecule type" value="Genomic_DNA"/>
</dbReference>
<dbReference type="Proteomes" id="UP001056539">
    <property type="component" value="Chromosome"/>
</dbReference>